<evidence type="ECO:0000256" key="2">
    <source>
        <dbReference type="ARBA" id="ARBA00012438"/>
    </source>
</evidence>
<keyword evidence="10" id="KW-0472">Membrane</keyword>
<evidence type="ECO:0000256" key="9">
    <source>
        <dbReference type="SAM" id="MobiDB-lite"/>
    </source>
</evidence>
<proteinExistence type="predicted"/>
<keyword evidence="4" id="KW-0808">Transferase</keyword>
<evidence type="ECO:0000256" key="7">
    <source>
        <dbReference type="ARBA" id="ARBA00022840"/>
    </source>
</evidence>
<dbReference type="PANTHER" id="PTHR24421">
    <property type="entry name" value="NITRATE/NITRITE SENSOR PROTEIN NARX-RELATED"/>
    <property type="match status" value="1"/>
</dbReference>
<dbReference type="KEGG" id="mcab:HXZ27_20970"/>
<evidence type="ECO:0000256" key="5">
    <source>
        <dbReference type="ARBA" id="ARBA00022741"/>
    </source>
</evidence>
<dbReference type="InterPro" id="IPR050482">
    <property type="entry name" value="Sensor_HK_TwoCompSys"/>
</dbReference>
<keyword evidence="10" id="KW-0812">Transmembrane</keyword>
<reference evidence="12 13" key="1">
    <citation type="submission" date="2020-07" db="EMBL/GenBank/DDBJ databases">
        <title>A bifunctional nitrone conjugated secondary metabolite targeting the ribosome.</title>
        <authorList>
            <person name="Limbrick E.M."/>
            <person name="Graf M."/>
            <person name="Derewacz D.K."/>
            <person name="Nguyen F."/>
            <person name="Spraggins J.M."/>
            <person name="Wieland M."/>
            <person name="Ynigez-Gutierrez A.E."/>
            <person name="Reisman B.J."/>
            <person name="Zinshteyn B."/>
            <person name="McCulloch K."/>
            <person name="Iverson T.M."/>
            <person name="Green R."/>
            <person name="Wilson D.N."/>
            <person name="Bachmann B.O."/>
        </authorList>
    </citation>
    <scope>NUCLEOTIDE SEQUENCE [LARGE SCALE GENOMIC DNA]</scope>
    <source>
        <strain evidence="13">aurantiaca</strain>
    </source>
</reference>
<comment type="catalytic activity">
    <reaction evidence="1">
        <text>ATP + protein L-histidine = ADP + protein N-phospho-L-histidine.</text>
        <dbReference type="EC" id="2.7.13.3"/>
    </reaction>
</comment>
<evidence type="ECO:0000256" key="6">
    <source>
        <dbReference type="ARBA" id="ARBA00022777"/>
    </source>
</evidence>
<keyword evidence="8" id="KW-0902">Two-component regulatory system</keyword>
<evidence type="ECO:0000256" key="3">
    <source>
        <dbReference type="ARBA" id="ARBA00022553"/>
    </source>
</evidence>
<feature type="transmembrane region" description="Helical" evidence="10">
    <location>
        <begin position="108"/>
        <end position="126"/>
    </location>
</feature>
<dbReference type="EMBL" id="CP058322">
    <property type="protein sequence ID" value="QLD26379.1"/>
    <property type="molecule type" value="Genomic_DNA"/>
</dbReference>
<evidence type="ECO:0000256" key="1">
    <source>
        <dbReference type="ARBA" id="ARBA00000085"/>
    </source>
</evidence>
<sequence length="409" mass="44232">MDAAIRQWWPRRLDRYRGPLGDVLLAAAGGALVLYLGPNAVHGGTVLLAAVCAVLILARRRHPVPVVLAASAVFVLTVALGRPPDGMFLVAGLLTYSAGLASPRRRPWVYASLMWGSLMLTGFVVYRADWWNADQLTAFAIIFGGAAAGDAVRMRRAYVAEVTERARQAELNREEEARRRVMDERLRIARELHDVVAHHITVISVHAGAANHVLRNEPDKVWPVLGHIRTAADTVLEEIKSVISVLRDPEEARSTEPAPGVERLPELLAALRATGFAVRHRQHGEPRPLPAVVSLAAYRIVQEALTNAHRYGAGGATVDLEYTADTVRIEVTNRTAGSGGRRTGFGFGLLGMQERAAAAHGTIVAGPVDGGLFRVHAELPTDERAVNRLNPHAPQPPGASARRPEGQVT</sequence>
<dbReference type="PANTHER" id="PTHR24421:SF10">
    <property type="entry name" value="NITRATE_NITRITE SENSOR PROTEIN NARQ"/>
    <property type="match status" value="1"/>
</dbReference>
<evidence type="ECO:0000256" key="4">
    <source>
        <dbReference type="ARBA" id="ARBA00022679"/>
    </source>
</evidence>
<keyword evidence="6" id="KW-0418">Kinase</keyword>
<dbReference type="GO" id="GO:0016020">
    <property type="term" value="C:membrane"/>
    <property type="evidence" value="ECO:0007669"/>
    <property type="project" value="InterPro"/>
</dbReference>
<protein>
    <recommendedName>
        <fullName evidence="2">histidine kinase</fullName>
        <ecNumber evidence="2">2.7.13.3</ecNumber>
    </recommendedName>
</protein>
<dbReference type="AlphaFoldDB" id="A0A7H8XQB9"/>
<dbReference type="InterPro" id="IPR036890">
    <property type="entry name" value="HATPase_C_sf"/>
</dbReference>
<keyword evidence="10" id="KW-1133">Transmembrane helix</keyword>
<dbReference type="GO" id="GO:0005524">
    <property type="term" value="F:ATP binding"/>
    <property type="evidence" value="ECO:0007669"/>
    <property type="project" value="UniProtKB-KW"/>
</dbReference>
<keyword evidence="3" id="KW-0597">Phosphoprotein</keyword>
<dbReference type="GO" id="GO:0046983">
    <property type="term" value="F:protein dimerization activity"/>
    <property type="evidence" value="ECO:0007669"/>
    <property type="project" value="InterPro"/>
</dbReference>
<dbReference type="Gene3D" id="1.20.5.1930">
    <property type="match status" value="1"/>
</dbReference>
<dbReference type="CDD" id="cd16917">
    <property type="entry name" value="HATPase_UhpB-NarQ-NarX-like"/>
    <property type="match status" value="1"/>
</dbReference>
<feature type="transmembrane region" description="Helical" evidence="10">
    <location>
        <begin position="40"/>
        <end position="57"/>
    </location>
</feature>
<feature type="transmembrane region" description="Helical" evidence="10">
    <location>
        <begin position="86"/>
        <end position="101"/>
    </location>
</feature>
<dbReference type="Gene3D" id="3.30.565.10">
    <property type="entry name" value="Histidine kinase-like ATPase, C-terminal domain"/>
    <property type="match status" value="1"/>
</dbReference>
<evidence type="ECO:0000256" key="10">
    <source>
        <dbReference type="SAM" id="Phobius"/>
    </source>
</evidence>
<feature type="transmembrane region" description="Helical" evidence="10">
    <location>
        <begin position="16"/>
        <end position="34"/>
    </location>
</feature>
<dbReference type="InterPro" id="IPR011712">
    <property type="entry name" value="Sig_transdc_His_kin_sub3_dim/P"/>
</dbReference>
<evidence type="ECO:0000256" key="8">
    <source>
        <dbReference type="ARBA" id="ARBA00023012"/>
    </source>
</evidence>
<feature type="region of interest" description="Disordered" evidence="9">
    <location>
        <begin position="383"/>
        <end position="409"/>
    </location>
</feature>
<name>A0A7H8XQB9_9ACTN</name>
<keyword evidence="5" id="KW-0547">Nucleotide-binding</keyword>
<keyword evidence="7" id="KW-0067">ATP-binding</keyword>
<accession>A0A7H8XQB9</accession>
<feature type="domain" description="Signal transduction histidine kinase subgroup 3 dimerisation and phosphoacceptor" evidence="11">
    <location>
        <begin position="184"/>
        <end position="250"/>
    </location>
</feature>
<dbReference type="GO" id="GO:0000155">
    <property type="term" value="F:phosphorelay sensor kinase activity"/>
    <property type="evidence" value="ECO:0007669"/>
    <property type="project" value="InterPro"/>
</dbReference>
<dbReference type="SUPFAM" id="SSF55874">
    <property type="entry name" value="ATPase domain of HSP90 chaperone/DNA topoisomerase II/histidine kinase"/>
    <property type="match status" value="1"/>
</dbReference>
<evidence type="ECO:0000313" key="12">
    <source>
        <dbReference type="EMBL" id="QLD26379.1"/>
    </source>
</evidence>
<gene>
    <name evidence="12" type="ORF">HXZ27_20970</name>
</gene>
<dbReference type="Pfam" id="PF07730">
    <property type="entry name" value="HisKA_3"/>
    <property type="match status" value="1"/>
</dbReference>
<dbReference type="EC" id="2.7.13.3" evidence="2"/>
<feature type="transmembrane region" description="Helical" evidence="10">
    <location>
        <begin position="64"/>
        <end position="80"/>
    </location>
</feature>
<evidence type="ECO:0000313" key="13">
    <source>
        <dbReference type="Proteomes" id="UP000509335"/>
    </source>
</evidence>
<evidence type="ECO:0000259" key="11">
    <source>
        <dbReference type="Pfam" id="PF07730"/>
    </source>
</evidence>
<organism evidence="12 13">
    <name type="scientific">Micromonospora carbonacea</name>
    <dbReference type="NCBI Taxonomy" id="47853"/>
    <lineage>
        <taxon>Bacteria</taxon>
        <taxon>Bacillati</taxon>
        <taxon>Actinomycetota</taxon>
        <taxon>Actinomycetes</taxon>
        <taxon>Micromonosporales</taxon>
        <taxon>Micromonosporaceae</taxon>
        <taxon>Micromonospora</taxon>
    </lineage>
</organism>
<dbReference type="Proteomes" id="UP000509335">
    <property type="component" value="Chromosome"/>
</dbReference>